<organism evidence="10 11">
    <name type="scientific">Candidatus Promineifilum breve</name>
    <dbReference type="NCBI Taxonomy" id="1806508"/>
    <lineage>
        <taxon>Bacteria</taxon>
        <taxon>Bacillati</taxon>
        <taxon>Chloroflexota</taxon>
        <taxon>Ardenticatenia</taxon>
        <taxon>Candidatus Promineifilales</taxon>
        <taxon>Candidatus Promineifilaceae</taxon>
        <taxon>Candidatus Promineifilum</taxon>
    </lineage>
</organism>
<evidence type="ECO:0000256" key="5">
    <source>
        <dbReference type="ARBA" id="ARBA00022692"/>
    </source>
</evidence>
<name>A0A160T9C4_9CHLR</name>
<evidence type="ECO:0000313" key="10">
    <source>
        <dbReference type="EMBL" id="CUS05640.1"/>
    </source>
</evidence>
<evidence type="ECO:0000256" key="9">
    <source>
        <dbReference type="SAM" id="Phobius"/>
    </source>
</evidence>
<protein>
    <recommendedName>
        <fullName evidence="12">Glycosyltransferase RgtA/B/C/D-like domain-containing protein</fullName>
    </recommendedName>
</protein>
<feature type="transmembrane region" description="Helical" evidence="9">
    <location>
        <begin position="396"/>
        <end position="416"/>
    </location>
</feature>
<feature type="transmembrane region" description="Helical" evidence="9">
    <location>
        <begin position="92"/>
        <end position="113"/>
    </location>
</feature>
<dbReference type="KEGG" id="pbf:CFX0092_B0106"/>
<evidence type="ECO:0000256" key="4">
    <source>
        <dbReference type="ARBA" id="ARBA00022679"/>
    </source>
</evidence>
<feature type="transmembrane region" description="Helical" evidence="9">
    <location>
        <begin position="314"/>
        <end position="332"/>
    </location>
</feature>
<feature type="transmembrane region" description="Helical" evidence="9">
    <location>
        <begin position="339"/>
        <end position="360"/>
    </location>
</feature>
<accession>A0A160T9C4</accession>
<gene>
    <name evidence="10" type="ORF">CFX0092_B0106</name>
</gene>
<comment type="subcellular location">
    <subcellularLocation>
        <location evidence="1">Cell membrane</location>
        <topology evidence="1">Multi-pass membrane protein</topology>
    </subcellularLocation>
</comment>
<dbReference type="InterPro" id="IPR050297">
    <property type="entry name" value="LipidA_mod_glycosyltrf_83"/>
</dbReference>
<evidence type="ECO:0008006" key="12">
    <source>
        <dbReference type="Google" id="ProtNLM"/>
    </source>
</evidence>
<evidence type="ECO:0000256" key="2">
    <source>
        <dbReference type="ARBA" id="ARBA00022475"/>
    </source>
</evidence>
<feature type="transmembrane region" description="Helical" evidence="9">
    <location>
        <begin position="184"/>
        <end position="204"/>
    </location>
</feature>
<reference evidence="10" key="1">
    <citation type="submission" date="2016-01" db="EMBL/GenBank/DDBJ databases">
        <authorList>
            <person name="Mcilroy J.S."/>
            <person name="Karst M S."/>
            <person name="Albertsen M."/>
        </authorList>
    </citation>
    <scope>NUCLEOTIDE SEQUENCE</scope>
    <source>
        <strain evidence="10">Cfx-K</strain>
    </source>
</reference>
<feature type="transmembrane region" description="Helical" evidence="9">
    <location>
        <begin position="120"/>
        <end position="139"/>
    </location>
</feature>
<feature type="compositionally biased region" description="Polar residues" evidence="8">
    <location>
        <begin position="980"/>
        <end position="996"/>
    </location>
</feature>
<keyword evidence="7 9" id="KW-0472">Membrane</keyword>
<dbReference type="AlphaFoldDB" id="A0A160T9C4"/>
<evidence type="ECO:0000256" key="1">
    <source>
        <dbReference type="ARBA" id="ARBA00004651"/>
    </source>
</evidence>
<keyword evidence="11" id="KW-1185">Reference proteome</keyword>
<feature type="transmembrane region" description="Helical" evidence="9">
    <location>
        <begin position="238"/>
        <end position="257"/>
    </location>
</feature>
<keyword evidence="4" id="KW-0808">Transferase</keyword>
<dbReference type="PANTHER" id="PTHR33908:SF3">
    <property type="entry name" value="UNDECAPRENYL PHOSPHATE-ALPHA-4-AMINO-4-DEOXY-L-ARABINOSE ARABINOSYL TRANSFERASE"/>
    <property type="match status" value="1"/>
</dbReference>
<evidence type="ECO:0000313" key="11">
    <source>
        <dbReference type="Proteomes" id="UP000215027"/>
    </source>
</evidence>
<evidence type="ECO:0000256" key="3">
    <source>
        <dbReference type="ARBA" id="ARBA00022676"/>
    </source>
</evidence>
<feature type="transmembrane region" description="Helical" evidence="9">
    <location>
        <begin position="145"/>
        <end position="163"/>
    </location>
</feature>
<dbReference type="GO" id="GO:0010041">
    <property type="term" value="P:response to iron(III) ion"/>
    <property type="evidence" value="ECO:0007669"/>
    <property type="project" value="TreeGrafter"/>
</dbReference>
<dbReference type="GO" id="GO:0016763">
    <property type="term" value="F:pentosyltransferase activity"/>
    <property type="evidence" value="ECO:0007669"/>
    <property type="project" value="TreeGrafter"/>
</dbReference>
<feature type="transmembrane region" description="Helical" evidence="9">
    <location>
        <begin position="210"/>
        <end position="226"/>
    </location>
</feature>
<keyword evidence="6 9" id="KW-1133">Transmembrane helix</keyword>
<keyword evidence="5 9" id="KW-0812">Transmembrane</keyword>
<feature type="transmembrane region" description="Helical" evidence="9">
    <location>
        <begin position="12"/>
        <end position="34"/>
    </location>
</feature>
<dbReference type="GO" id="GO:0005886">
    <property type="term" value="C:plasma membrane"/>
    <property type="evidence" value="ECO:0007669"/>
    <property type="project" value="UniProtKB-SubCell"/>
</dbReference>
<proteinExistence type="predicted"/>
<evidence type="ECO:0000256" key="7">
    <source>
        <dbReference type="ARBA" id="ARBA00023136"/>
    </source>
</evidence>
<keyword evidence="2" id="KW-1003">Cell membrane</keyword>
<sequence>MLESNLMKDARRLLLLELIALTAILLVAAALRLYRLLDVPPGFHFDEAIDLKIALDVLHGARLIYTPEGWGREALYYYPAALMLRLVAYNPLALRATAALFGLALIGVSYALARRLHGRMAALLTAAWLAVAMWPVWAARFGVRHISLALLLGLAAWAFWWAFRAAGGGWRVASHASELATRHPPPATILPFLIAGILLGLTAYTYQPARFVPLLFGGFGVYLALCHRRSAWANRRGWLVWGVSAAAVALPLVLVLSRATPVEVGERAFSIEPLTELLAGNPRPVLDNLVATAKVFTVAGDPLKSYNLPGRPLFVPRWTGLFFYAGLALAVWRWRRPAYAFVLLWLVVALLPTVVTISAPNFNRMVAAQFPIFFLAAVAAAETSAWLATRRLPARGVAALSLVAALVVLAALALTAQATIRDLFHVWPEQFADVHPLNREIAAVADFLEHAADGRPVVISSRDIEDEDPYIVSVSLDRAIDRRWVDTSQALALPAGADEAWLIVTADRWIDPVLMAWVGEEAQGSGGAGEQGRGNVGEMMRCRGEAAAMGVVETMGLVSPPPRPLAAMGVVETTNLVSPPPRPLAAMGVVETTNLVSPPPRPLAAIDVVETMGLVSPPPRPLVAMGVVETMGLVSPPPRPLAAIDVVETMGLVSPPPRPLAAMGVVETMGLVSPPPRPLVVVDVAGNNGPCLAAASPSLGMVEEGSGNRERSMPVSQRRLSRLPDPYATLDYFVNPTASYGGMNPAADTQNRLKPVAGAALELIDGETTGSAVVSNTNRITASYGGMNPAADTQNRLKPVARAAHERIGWAAPGGATLFNPIHRVLFASRGFQPAAMGATNMAAPTAATAAPIPNPIANTAPRGATLFNPIYRVLFASRGFEPAAMGATNMAAPTAAPIPNPIANTAPRGATLFNPIYRVLFASRGFQPAWLQPAWLQPAWLQPAWLQPAWPQPTVSQPAWLQPATPAATNATAATNPTGQTVTANPTTNQSHPTSQTDYAKGLFSLYHLSTANWPTLPTPALTLPPESSTTASPIYPIPFCACEPGAAVAPALWLTGIEPGPAVPGAELTVLTSWRTGPARFLSLAMFVHLLDANGAIVAQDDGLGYPPHTWQPGDRFLQLARLPLPPDLPPGAYTLQFGLYDRASGARWPLLGPDGQPAADRLLLMTNDE</sequence>
<feature type="transmembrane region" description="Helical" evidence="9">
    <location>
        <begin position="366"/>
        <end position="389"/>
    </location>
</feature>
<evidence type="ECO:0000256" key="8">
    <source>
        <dbReference type="SAM" id="MobiDB-lite"/>
    </source>
</evidence>
<dbReference type="PANTHER" id="PTHR33908">
    <property type="entry name" value="MANNOSYLTRANSFERASE YKCB-RELATED"/>
    <property type="match status" value="1"/>
</dbReference>
<keyword evidence="3" id="KW-0328">Glycosyltransferase</keyword>
<dbReference type="GO" id="GO:0009103">
    <property type="term" value="P:lipopolysaccharide biosynthetic process"/>
    <property type="evidence" value="ECO:0007669"/>
    <property type="project" value="UniProtKB-ARBA"/>
</dbReference>
<dbReference type="EMBL" id="LN890656">
    <property type="protein sequence ID" value="CUS05640.1"/>
    <property type="molecule type" value="Genomic_DNA"/>
</dbReference>
<feature type="compositionally biased region" description="Low complexity" evidence="8">
    <location>
        <begin position="966"/>
        <end position="979"/>
    </location>
</feature>
<evidence type="ECO:0000256" key="6">
    <source>
        <dbReference type="ARBA" id="ARBA00022989"/>
    </source>
</evidence>
<dbReference type="Proteomes" id="UP000215027">
    <property type="component" value="Chromosome II"/>
</dbReference>
<feature type="region of interest" description="Disordered" evidence="8">
    <location>
        <begin position="966"/>
        <end position="996"/>
    </location>
</feature>